<accession>A0A848AWB5</accession>
<gene>
    <name evidence="2" type="ORF">HF882_07295</name>
</gene>
<evidence type="ECO:0000313" key="2">
    <source>
        <dbReference type="EMBL" id="NMD86387.1"/>
    </source>
</evidence>
<dbReference type="EMBL" id="JABAEW010000010">
    <property type="protein sequence ID" value="NMD86387.1"/>
    <property type="molecule type" value="Genomic_DNA"/>
</dbReference>
<feature type="transmembrane region" description="Helical" evidence="1">
    <location>
        <begin position="225"/>
        <end position="245"/>
    </location>
</feature>
<feature type="transmembrane region" description="Helical" evidence="1">
    <location>
        <begin position="298"/>
        <end position="319"/>
    </location>
</feature>
<keyword evidence="1" id="KW-0812">Transmembrane</keyword>
<feature type="transmembrane region" description="Helical" evidence="1">
    <location>
        <begin position="107"/>
        <end position="125"/>
    </location>
</feature>
<keyword evidence="1" id="KW-0472">Membrane</keyword>
<evidence type="ECO:0000313" key="3">
    <source>
        <dbReference type="Proteomes" id="UP000576225"/>
    </source>
</evidence>
<feature type="transmembrane region" description="Helical" evidence="1">
    <location>
        <begin position="160"/>
        <end position="186"/>
    </location>
</feature>
<comment type="caution">
    <text evidence="2">The sequence shown here is derived from an EMBL/GenBank/DDBJ whole genome shotgun (WGS) entry which is preliminary data.</text>
</comment>
<proteinExistence type="predicted"/>
<sequence length="403" mass="44850">MHKNLRRSAELLYREGNYPLVGHVQLDNYTDALILNLAVCLDAGTSPFTSPFYGFNVPGEDKVEILRKLARNPSSPAELSDYARYWHGAAAFWRLVLNVLDLHHIRALLGAVMFGMAFLVFALILKRIDGWTAFCFLLILVFCNYYVFSISLQFTPAMFLALLGTCLMLRKPAAALHSQFLILFGIGLCCPYIDFLTAPLLSWGIPALVLFTLQDRKTDLTLSRAVRISAGTALIWGAGYVLSWGSKFLTAAVLLPGALQDIVAAIRQRASCPSPRPDYNRLNTLSENFQHLFLNNNRVVFCLAAAGIILLALTAFILLMRKQAKLRLPTLTGYLLIALVPVAVTLLNANHSFYHCWFTYRNLAVTVGALFLQWRAIAICKGYPLPGFLKPGTEPNKEENDAC</sequence>
<feature type="transmembrane region" description="Helical" evidence="1">
    <location>
        <begin position="192"/>
        <end position="213"/>
    </location>
</feature>
<dbReference type="Proteomes" id="UP000576225">
    <property type="component" value="Unassembled WGS sequence"/>
</dbReference>
<name>A0A848AWB5_9BACT</name>
<keyword evidence="1" id="KW-1133">Transmembrane helix</keyword>
<dbReference type="AlphaFoldDB" id="A0A848AWB5"/>
<feature type="transmembrane region" description="Helical" evidence="1">
    <location>
        <begin position="131"/>
        <end position="148"/>
    </location>
</feature>
<evidence type="ECO:0000256" key="1">
    <source>
        <dbReference type="SAM" id="Phobius"/>
    </source>
</evidence>
<evidence type="ECO:0008006" key="4">
    <source>
        <dbReference type="Google" id="ProtNLM"/>
    </source>
</evidence>
<feature type="transmembrane region" description="Helical" evidence="1">
    <location>
        <begin position="331"/>
        <end position="349"/>
    </location>
</feature>
<reference evidence="2 3" key="1">
    <citation type="submission" date="2020-04" db="EMBL/GenBank/DDBJ databases">
        <authorList>
            <person name="Hitch T.C.A."/>
            <person name="Wylensek D."/>
            <person name="Clavel T."/>
        </authorList>
    </citation>
    <scope>NUCLEOTIDE SEQUENCE [LARGE SCALE GENOMIC DNA]</scope>
    <source>
        <strain evidence="2 3">COR2-253-APC-1A</strain>
    </source>
</reference>
<organism evidence="2 3">
    <name type="scientific">Victivallis vadensis</name>
    <dbReference type="NCBI Taxonomy" id="172901"/>
    <lineage>
        <taxon>Bacteria</taxon>
        <taxon>Pseudomonadati</taxon>
        <taxon>Lentisphaerota</taxon>
        <taxon>Lentisphaeria</taxon>
        <taxon>Victivallales</taxon>
        <taxon>Victivallaceae</taxon>
        <taxon>Victivallis</taxon>
    </lineage>
</organism>
<dbReference type="RefSeq" id="WP_168962148.1">
    <property type="nucleotide sequence ID" value="NZ_JABAEW010000010.1"/>
</dbReference>
<protein>
    <recommendedName>
        <fullName evidence="4">Glycosyltransferase RgtA/B/C/D-like domain-containing protein</fullName>
    </recommendedName>
</protein>